<dbReference type="EMBL" id="JAKKPZ010000001">
    <property type="protein sequence ID" value="KAI1728262.1"/>
    <property type="molecule type" value="Genomic_DNA"/>
</dbReference>
<dbReference type="AlphaFoldDB" id="A0AAD4NDR0"/>
<reference evidence="2" key="1">
    <citation type="submission" date="2022-01" db="EMBL/GenBank/DDBJ databases">
        <title>Genome Sequence Resource for Two Populations of Ditylenchus destructor, the Migratory Endoparasitic Phytonematode.</title>
        <authorList>
            <person name="Zhang H."/>
            <person name="Lin R."/>
            <person name="Xie B."/>
        </authorList>
    </citation>
    <scope>NUCLEOTIDE SEQUENCE</scope>
    <source>
        <strain evidence="2">BazhouSP</strain>
    </source>
</reference>
<organism evidence="2 3">
    <name type="scientific">Ditylenchus destructor</name>
    <dbReference type="NCBI Taxonomy" id="166010"/>
    <lineage>
        <taxon>Eukaryota</taxon>
        <taxon>Metazoa</taxon>
        <taxon>Ecdysozoa</taxon>
        <taxon>Nematoda</taxon>
        <taxon>Chromadorea</taxon>
        <taxon>Rhabditida</taxon>
        <taxon>Tylenchina</taxon>
        <taxon>Tylenchomorpha</taxon>
        <taxon>Sphaerularioidea</taxon>
        <taxon>Anguinidae</taxon>
        <taxon>Anguininae</taxon>
        <taxon>Ditylenchus</taxon>
    </lineage>
</organism>
<keyword evidence="3" id="KW-1185">Reference proteome</keyword>
<name>A0AAD4NDR0_9BILA</name>
<gene>
    <name evidence="2" type="ORF">DdX_00429</name>
</gene>
<feature type="compositionally biased region" description="Basic and acidic residues" evidence="1">
    <location>
        <begin position="133"/>
        <end position="151"/>
    </location>
</feature>
<proteinExistence type="predicted"/>
<sequence length="151" mass="17951">MLPAEVLSDIAHFVQLEDWKRVNFTCRIFTSVITPKIRDYDEMLRQRMHEFRKCKEQLMQSMSQLTKVLGEFQQLQERRMNILLEISDIQKNFMERKNKVFDLVEGPESESSQPSTSHGSPNKLKRKSQWNSKSDDEASYKEILAKKHRED</sequence>
<evidence type="ECO:0008006" key="4">
    <source>
        <dbReference type="Google" id="ProtNLM"/>
    </source>
</evidence>
<feature type="compositionally biased region" description="Polar residues" evidence="1">
    <location>
        <begin position="109"/>
        <end position="120"/>
    </location>
</feature>
<feature type="region of interest" description="Disordered" evidence="1">
    <location>
        <begin position="104"/>
        <end position="151"/>
    </location>
</feature>
<protein>
    <recommendedName>
        <fullName evidence="4">F-box domain-containing protein</fullName>
    </recommendedName>
</protein>
<comment type="caution">
    <text evidence="2">The sequence shown here is derived from an EMBL/GenBank/DDBJ whole genome shotgun (WGS) entry which is preliminary data.</text>
</comment>
<accession>A0AAD4NDR0</accession>
<evidence type="ECO:0000256" key="1">
    <source>
        <dbReference type="SAM" id="MobiDB-lite"/>
    </source>
</evidence>
<evidence type="ECO:0000313" key="2">
    <source>
        <dbReference type="EMBL" id="KAI1728262.1"/>
    </source>
</evidence>
<dbReference type="Proteomes" id="UP001201812">
    <property type="component" value="Unassembled WGS sequence"/>
</dbReference>
<evidence type="ECO:0000313" key="3">
    <source>
        <dbReference type="Proteomes" id="UP001201812"/>
    </source>
</evidence>